<gene>
    <name evidence="2" type="ORF">CC77DRAFT_6341</name>
</gene>
<protein>
    <submittedName>
        <fullName evidence="2">Uncharacterized protein</fullName>
    </submittedName>
</protein>
<organism evidence="2 3">
    <name type="scientific">Alternaria alternata</name>
    <name type="common">Alternaria rot fungus</name>
    <name type="synonym">Torula alternata</name>
    <dbReference type="NCBI Taxonomy" id="5599"/>
    <lineage>
        <taxon>Eukaryota</taxon>
        <taxon>Fungi</taxon>
        <taxon>Dikarya</taxon>
        <taxon>Ascomycota</taxon>
        <taxon>Pezizomycotina</taxon>
        <taxon>Dothideomycetes</taxon>
        <taxon>Pleosporomycetidae</taxon>
        <taxon>Pleosporales</taxon>
        <taxon>Pleosporineae</taxon>
        <taxon>Pleosporaceae</taxon>
        <taxon>Alternaria</taxon>
        <taxon>Alternaria sect. Alternaria</taxon>
        <taxon>Alternaria alternata complex</taxon>
    </lineage>
</organism>
<dbReference type="KEGG" id="aalt:CC77DRAFT_6341"/>
<proteinExistence type="predicted"/>
<dbReference type="VEuPathDB" id="FungiDB:CC77DRAFT_6341"/>
<evidence type="ECO:0000313" key="3">
    <source>
        <dbReference type="Proteomes" id="UP000077248"/>
    </source>
</evidence>
<dbReference type="AlphaFoldDB" id="A0A177E234"/>
<evidence type="ECO:0000313" key="2">
    <source>
        <dbReference type="EMBL" id="OAG25778.1"/>
    </source>
</evidence>
<accession>A0A177E234</accession>
<evidence type="ECO:0000256" key="1">
    <source>
        <dbReference type="SAM" id="MobiDB-lite"/>
    </source>
</evidence>
<keyword evidence="3" id="KW-1185">Reference proteome</keyword>
<reference evidence="2 3" key="1">
    <citation type="submission" date="2016-05" db="EMBL/GenBank/DDBJ databases">
        <title>Comparative analysis of secretome profiles of manganese(II)-oxidizing ascomycete fungi.</title>
        <authorList>
            <consortium name="DOE Joint Genome Institute"/>
            <person name="Zeiner C.A."/>
            <person name="Purvine S.O."/>
            <person name="Zink E.M."/>
            <person name="Wu S."/>
            <person name="Pasa-Tolic L."/>
            <person name="Chaput D.L."/>
            <person name="Haridas S."/>
            <person name="Grigoriev I.V."/>
            <person name="Santelli C.M."/>
            <person name="Hansel C.M."/>
        </authorList>
    </citation>
    <scope>NUCLEOTIDE SEQUENCE [LARGE SCALE GENOMIC DNA]</scope>
    <source>
        <strain evidence="2 3">SRC1lrK2f</strain>
    </source>
</reference>
<feature type="region of interest" description="Disordered" evidence="1">
    <location>
        <begin position="1"/>
        <end position="45"/>
    </location>
</feature>
<sequence length="507" mass="57896">MTRGPITCDTSLPKTPKTTLAPATPTTSVAPPKTPPSTKFPRNPSNKFWAQEQQRRLFLEHLKRWSLSHDSSTFFQGKISLLPPEPGVNEGLALGKTVTCILTDSSFTDFRKTVAIRLFNPQKNSKKGTTGHFERNMKNKSMDLFRSDMRLAEHREDCYTREEDAWPLSPSKLNPSTSYYYKLVIRYGSGWLSARDYLNKLYFSHFAARFPGRNVNCVTGTADHFFGVRSKALGPPPCDRDTVPIQPLFHPFQRLPTELQEMILMTAVGLTRDCDLTNDPRRNCSNNPKATERPISLSTMLRISRHIYTTMQPYIFHSTTFHFGLSGTTNFLWQSGPVHRPQIRRLAFHFGKNALLHCVRWLAADPIFDLLEPPQPNGGSGLPLFWRCQLRALAQEVHLLELVVDIEGIPKADIAMVVRILRGVFGSVERVKFVDGAARGKTEVVDKGDERLAGLGIGSWRDMVKGYIERYRRQIGWHNWHFKMDLVPLKEEEVDDLMDKEMEFFDN</sequence>
<dbReference type="GeneID" id="29118138"/>
<dbReference type="RefSeq" id="XP_018391199.1">
    <property type="nucleotide sequence ID" value="XM_018532544.1"/>
</dbReference>
<feature type="compositionally biased region" description="Low complexity" evidence="1">
    <location>
        <begin position="10"/>
        <end position="31"/>
    </location>
</feature>
<dbReference type="EMBL" id="KV441469">
    <property type="protein sequence ID" value="OAG25778.1"/>
    <property type="molecule type" value="Genomic_DNA"/>
</dbReference>
<dbReference type="OMA" id="QEMILMT"/>
<name>A0A177E234_ALTAL</name>
<dbReference type="Proteomes" id="UP000077248">
    <property type="component" value="Unassembled WGS sequence"/>
</dbReference>